<name>A0AAD9UCS2_RIDPI</name>
<dbReference type="InterPro" id="IPR008936">
    <property type="entry name" value="Rho_GTPase_activation_prot"/>
</dbReference>
<dbReference type="InterPro" id="IPR000198">
    <property type="entry name" value="RhoGAP_dom"/>
</dbReference>
<feature type="compositionally biased region" description="Low complexity" evidence="2">
    <location>
        <begin position="133"/>
        <end position="151"/>
    </location>
</feature>
<protein>
    <recommendedName>
        <fullName evidence="3">Rho-GAP domain-containing protein</fullName>
    </recommendedName>
</protein>
<evidence type="ECO:0000313" key="4">
    <source>
        <dbReference type="EMBL" id="KAK2184536.1"/>
    </source>
</evidence>
<dbReference type="Gene3D" id="1.10.555.10">
    <property type="entry name" value="Rho GTPase activation protein"/>
    <property type="match status" value="1"/>
</dbReference>
<evidence type="ECO:0000259" key="3">
    <source>
        <dbReference type="PROSITE" id="PS50238"/>
    </source>
</evidence>
<feature type="region of interest" description="Disordered" evidence="2">
    <location>
        <begin position="416"/>
        <end position="598"/>
    </location>
</feature>
<dbReference type="PANTHER" id="PTHR12635:SF7">
    <property type="entry name" value="RHO GTPASE ACTIVATING PROTEIN 6-RELATED"/>
    <property type="match status" value="1"/>
</dbReference>
<dbReference type="GO" id="GO:0007165">
    <property type="term" value="P:signal transduction"/>
    <property type="evidence" value="ECO:0007669"/>
    <property type="project" value="InterPro"/>
</dbReference>
<dbReference type="GO" id="GO:0005096">
    <property type="term" value="F:GTPase activator activity"/>
    <property type="evidence" value="ECO:0007669"/>
    <property type="project" value="UniProtKB-KW"/>
</dbReference>
<proteinExistence type="predicted"/>
<feature type="domain" description="Rho-GAP" evidence="3">
    <location>
        <begin position="165"/>
        <end position="381"/>
    </location>
</feature>
<organism evidence="4 5">
    <name type="scientific">Ridgeia piscesae</name>
    <name type="common">Tubeworm</name>
    <dbReference type="NCBI Taxonomy" id="27915"/>
    <lineage>
        <taxon>Eukaryota</taxon>
        <taxon>Metazoa</taxon>
        <taxon>Spiralia</taxon>
        <taxon>Lophotrochozoa</taxon>
        <taxon>Annelida</taxon>
        <taxon>Polychaeta</taxon>
        <taxon>Sedentaria</taxon>
        <taxon>Canalipalpata</taxon>
        <taxon>Sabellida</taxon>
        <taxon>Siboglinidae</taxon>
        <taxon>Ridgeia</taxon>
    </lineage>
</organism>
<dbReference type="EMBL" id="JAODUO010000262">
    <property type="protein sequence ID" value="KAK2184536.1"/>
    <property type="molecule type" value="Genomic_DNA"/>
</dbReference>
<dbReference type="InterPro" id="IPR037863">
    <property type="entry name" value="RHOGAP6/36"/>
</dbReference>
<dbReference type="Pfam" id="PF00620">
    <property type="entry name" value="RhoGAP"/>
    <property type="match status" value="1"/>
</dbReference>
<feature type="compositionally biased region" description="Low complexity" evidence="2">
    <location>
        <begin position="577"/>
        <end position="593"/>
    </location>
</feature>
<evidence type="ECO:0000313" key="5">
    <source>
        <dbReference type="Proteomes" id="UP001209878"/>
    </source>
</evidence>
<keyword evidence="5" id="KW-1185">Reference proteome</keyword>
<dbReference type="PROSITE" id="PS50238">
    <property type="entry name" value="RHOGAP"/>
    <property type="match status" value="1"/>
</dbReference>
<keyword evidence="1" id="KW-0343">GTPase activation</keyword>
<gene>
    <name evidence="4" type="ORF">NP493_263g03024</name>
</gene>
<comment type="caution">
    <text evidence="4">The sequence shown here is derived from an EMBL/GenBank/DDBJ whole genome shotgun (WGS) entry which is preliminary data.</text>
</comment>
<sequence length="710" mass="78026">MSGRKVVLTATNLTSLSEVERLSLQKIALAKLQRMDLGCPVTTPKDWTATKRSKRSGFSLKKRTMSGGFLDNFKDKGKDKEGNDSTSAGWTFGIPIGKCVANDSELQRQKPSLVRERRDSLDLTTQTHRPSRKSSSSSGGASGVSSDSLSEADSKSIGSNLLDALSLSSSTTTPDNARRERGMWTHAPQVPYIVHSCLKHLETYGLRVLGIFRIGSSKMRMKQLREEFDSGRDVLLNEKHNPHDVAALLKEYFRDLPDPLLTRDLYSAFIATRKLETTEKRLQALHLLVALLPRANRDTLWALLSFLHVLTQHSTDAVSPTGQELPGNKMDSHNLATLFGPNILHTSKGGEFQVETLERAQESQDVIAIVKEVIDHHQKVFELPVDLYDEMFRLMQETNPEAVDHLLKQKSASIGTEVDGDTCSSMFEESDSSSIPQSPGARSEPDSQLHGRADSLPVPRQHRTLASRIRSVDPPSDSLKVPVGYTVSAPDQGWYRPERSRSPVSPRMSPSPKPSRAPTAKMADSAERTLNASQSCTLNARSGQSRPQQLKLTPSGTLLNKHTLTVPPTVYSKQRHSASSSSSGYYASSSRSGTNSPIEKSSPVVAAWFLDSPPVSPAQHPSPLNSTPSLQDEGAGVWGGDRAAFHKTSSLHRPLHLAASSSESSLSPAETLEHAGKCAGSKSWQLERWKHWEKLARENSDDYHEQETLV</sequence>
<feature type="compositionally biased region" description="Basic and acidic residues" evidence="2">
    <location>
        <begin position="105"/>
        <end position="121"/>
    </location>
</feature>
<feature type="region of interest" description="Disordered" evidence="2">
    <location>
        <begin position="615"/>
        <end position="640"/>
    </location>
</feature>
<feature type="compositionally biased region" description="Low complexity" evidence="2">
    <location>
        <begin position="661"/>
        <end position="670"/>
    </location>
</feature>
<dbReference type="SMART" id="SM00324">
    <property type="entry name" value="RhoGAP"/>
    <property type="match status" value="1"/>
</dbReference>
<dbReference type="Proteomes" id="UP001209878">
    <property type="component" value="Unassembled WGS sequence"/>
</dbReference>
<feature type="compositionally biased region" description="Basic and acidic residues" evidence="2">
    <location>
        <begin position="443"/>
        <end position="453"/>
    </location>
</feature>
<dbReference type="AlphaFoldDB" id="A0AAD9UCS2"/>
<feature type="compositionally biased region" description="Polar residues" evidence="2">
    <location>
        <begin position="528"/>
        <end position="563"/>
    </location>
</feature>
<feature type="region of interest" description="Disordered" evidence="2">
    <location>
        <begin position="105"/>
        <end position="152"/>
    </location>
</feature>
<feature type="region of interest" description="Disordered" evidence="2">
    <location>
        <begin position="661"/>
        <end position="680"/>
    </location>
</feature>
<reference evidence="4" key="1">
    <citation type="journal article" date="2023" name="Mol. Biol. Evol.">
        <title>Third-Generation Sequencing Reveals the Adaptive Role of the Epigenome in Three Deep-Sea Polychaetes.</title>
        <authorList>
            <person name="Perez M."/>
            <person name="Aroh O."/>
            <person name="Sun Y."/>
            <person name="Lan Y."/>
            <person name="Juniper S.K."/>
            <person name="Young C.R."/>
            <person name="Angers B."/>
            <person name="Qian P.Y."/>
        </authorList>
    </citation>
    <scope>NUCLEOTIDE SEQUENCE</scope>
    <source>
        <strain evidence="4">R07B-5</strain>
    </source>
</reference>
<dbReference type="PANTHER" id="PTHR12635">
    <property type="entry name" value="RHO-GTPASE-ACTIVATING PROTEIN 6 FAMILY MEMBER"/>
    <property type="match status" value="1"/>
</dbReference>
<accession>A0AAD9UCS2</accession>
<dbReference type="SUPFAM" id="SSF48350">
    <property type="entry name" value="GTPase activation domain, GAP"/>
    <property type="match status" value="1"/>
</dbReference>
<evidence type="ECO:0000256" key="1">
    <source>
        <dbReference type="ARBA" id="ARBA00022468"/>
    </source>
</evidence>
<evidence type="ECO:0000256" key="2">
    <source>
        <dbReference type="SAM" id="MobiDB-lite"/>
    </source>
</evidence>